<evidence type="ECO:0000313" key="3">
    <source>
        <dbReference type="Proteomes" id="UP000273516"/>
    </source>
</evidence>
<comment type="caution">
    <text evidence="2">The sequence shown here is derived from an EMBL/GenBank/DDBJ whole genome shotgun (WGS) entry which is preliminary data.</text>
</comment>
<gene>
    <name evidence="2" type="ORF">C9E81_15580</name>
</gene>
<dbReference type="SUPFAM" id="SSF51294">
    <property type="entry name" value="Hedgehog/intein (Hint) domain"/>
    <property type="match status" value="1"/>
</dbReference>
<dbReference type="InterPro" id="IPR036844">
    <property type="entry name" value="Hint_dom_sf"/>
</dbReference>
<dbReference type="OrthoDB" id="6305173at2"/>
<protein>
    <submittedName>
        <fullName evidence="2">Hemolysin</fullName>
    </submittedName>
</protein>
<keyword evidence="3" id="KW-1185">Reference proteome</keyword>
<proteinExistence type="predicted"/>
<reference evidence="2 3" key="1">
    <citation type="submission" date="2018-07" db="EMBL/GenBank/DDBJ databases">
        <authorList>
            <person name="Zhang Y."/>
            <person name="Wang L."/>
            <person name="Ma S."/>
        </authorList>
    </citation>
    <scope>NUCLEOTIDE SEQUENCE [LARGE SCALE GENOMIC DNA]</scope>
    <source>
        <strain evidence="2 3">4-2</strain>
    </source>
</reference>
<dbReference type="EMBL" id="QOKZ01000006">
    <property type="protein sequence ID" value="RMC33929.1"/>
    <property type="molecule type" value="Genomic_DNA"/>
</dbReference>
<dbReference type="Pfam" id="PF13403">
    <property type="entry name" value="Hint_2"/>
    <property type="match status" value="1"/>
</dbReference>
<dbReference type="GO" id="GO:0016539">
    <property type="term" value="P:intein-mediated protein splicing"/>
    <property type="evidence" value="ECO:0007669"/>
    <property type="project" value="InterPro"/>
</dbReference>
<accession>A0A3M0M8H0</accession>
<evidence type="ECO:0000313" key="2">
    <source>
        <dbReference type="EMBL" id="RMC33929.1"/>
    </source>
</evidence>
<feature type="domain" description="Hedgehog/Intein (Hint)" evidence="1">
    <location>
        <begin position="53"/>
        <end position="199"/>
    </location>
</feature>
<dbReference type="Proteomes" id="UP000273516">
    <property type="component" value="Unassembled WGS sequence"/>
</dbReference>
<evidence type="ECO:0000259" key="1">
    <source>
        <dbReference type="Pfam" id="PF13403"/>
    </source>
</evidence>
<name>A0A3M0M8H0_9RHOB</name>
<dbReference type="InterPro" id="IPR028992">
    <property type="entry name" value="Hedgehog/Intein_dom"/>
</dbReference>
<dbReference type="CDD" id="cd00081">
    <property type="entry name" value="Hint"/>
    <property type="match status" value="1"/>
</dbReference>
<sequence>MGFVQLKNGDIFTNTGVFNGEYDFTSFTLDSYNSGDSYGARPGRTVDEGSAFVCFAAGTEIKTADGVCPIEDLSVGQLVLTIDGGLQPIRWIGRRKFDSIDLRLKPKLRPVRIRAGALGEGYPSRDLVVSPQHRVLVRNNLLQRMFCTTEALVAAKHLLELPGIEVAEDLAEVEYFHMMFDRHQIVWSNGAATESMYTGKVALDSLAPEQLAEIFAIFPDLRDLPGDCSHGNDTRFIPARLLIPGPQGRRLAYKLRKRHGKFAFAYSAG</sequence>
<dbReference type="PROSITE" id="PS50817">
    <property type="entry name" value="INTEIN_N_TER"/>
    <property type="match status" value="1"/>
</dbReference>
<dbReference type="AlphaFoldDB" id="A0A3M0M8H0"/>
<organism evidence="2 3">
    <name type="scientific">Paracoccus alkanivorans</name>
    <dbReference type="NCBI Taxonomy" id="2116655"/>
    <lineage>
        <taxon>Bacteria</taxon>
        <taxon>Pseudomonadati</taxon>
        <taxon>Pseudomonadota</taxon>
        <taxon>Alphaproteobacteria</taxon>
        <taxon>Rhodobacterales</taxon>
        <taxon>Paracoccaceae</taxon>
        <taxon>Paracoccus</taxon>
    </lineage>
</organism>
<dbReference type="InterPro" id="IPR006141">
    <property type="entry name" value="Intein_N"/>
</dbReference>
<dbReference type="Gene3D" id="2.170.16.10">
    <property type="entry name" value="Hedgehog/Intein (Hint) domain"/>
    <property type="match status" value="1"/>
</dbReference>